<protein>
    <submittedName>
        <fullName evidence="1">SapC-like S-layer protein</fullName>
    </submittedName>
</protein>
<dbReference type="EMBL" id="CZQE01000281">
    <property type="protein sequence ID" value="CUS45579.1"/>
    <property type="molecule type" value="Genomic_DNA"/>
</dbReference>
<gene>
    <name evidence="1" type="ORF">MGWOODY_Smn1553</name>
</gene>
<name>A0A160TPK8_9ZZZZ</name>
<dbReference type="AlphaFoldDB" id="A0A160TPK8"/>
<accession>A0A160TPK8</accession>
<proteinExistence type="predicted"/>
<sequence length="237" mass="26523">MSKHALLTTEDHRELRVRTGRGTELGDAVMCSIAVPGEFRRVQDEYPILFRLNDERDRFTALAMFGFETGENLFLDRGNWDARYLPLAVDIQPFLIGGSPSGHGDKQVHIDLASPRIGGDGVRLFDEDGRPSPYLESISEKLGALDEGYQASESFFAALERHKLLEPLTLEITLDDGSTNRLVGFHGIDEDRLRELDATTLGELHADDHLMPIFMAIASLGRLRELIARKNRRIGHG</sequence>
<evidence type="ECO:0000313" key="1">
    <source>
        <dbReference type="EMBL" id="CUS45579.1"/>
    </source>
</evidence>
<organism evidence="1">
    <name type="scientific">hydrothermal vent metagenome</name>
    <dbReference type="NCBI Taxonomy" id="652676"/>
    <lineage>
        <taxon>unclassified sequences</taxon>
        <taxon>metagenomes</taxon>
        <taxon>ecological metagenomes</taxon>
    </lineage>
</organism>
<dbReference type="InterPro" id="IPR010836">
    <property type="entry name" value="SapC"/>
</dbReference>
<reference evidence="1" key="1">
    <citation type="submission" date="2015-10" db="EMBL/GenBank/DDBJ databases">
        <authorList>
            <person name="Gilbert D.G."/>
        </authorList>
    </citation>
    <scope>NUCLEOTIDE SEQUENCE</scope>
</reference>
<dbReference type="Pfam" id="PF07277">
    <property type="entry name" value="SapC"/>
    <property type="match status" value="1"/>
</dbReference>